<proteinExistence type="predicted"/>
<dbReference type="EMBL" id="KQ414581">
    <property type="protein sequence ID" value="KOC71042.1"/>
    <property type="molecule type" value="Genomic_DNA"/>
</dbReference>
<keyword evidence="2" id="KW-1185">Reference proteome</keyword>
<reference evidence="1 2" key="1">
    <citation type="submission" date="2015-07" db="EMBL/GenBank/DDBJ databases">
        <title>The genome of Habropoda laboriosa.</title>
        <authorList>
            <person name="Pan H."/>
            <person name="Kapheim K."/>
        </authorList>
    </citation>
    <scope>NUCLEOTIDE SEQUENCE [LARGE SCALE GENOMIC DNA]</scope>
    <source>
        <strain evidence="1">0110345459</strain>
    </source>
</reference>
<dbReference type="Proteomes" id="UP000053825">
    <property type="component" value="Unassembled WGS sequence"/>
</dbReference>
<accession>A0A0L7RJ93</accession>
<dbReference type="AlphaFoldDB" id="A0A0L7RJ93"/>
<organism evidence="1 2">
    <name type="scientific">Habropoda laboriosa</name>
    <dbReference type="NCBI Taxonomy" id="597456"/>
    <lineage>
        <taxon>Eukaryota</taxon>
        <taxon>Metazoa</taxon>
        <taxon>Ecdysozoa</taxon>
        <taxon>Arthropoda</taxon>
        <taxon>Hexapoda</taxon>
        <taxon>Insecta</taxon>
        <taxon>Pterygota</taxon>
        <taxon>Neoptera</taxon>
        <taxon>Endopterygota</taxon>
        <taxon>Hymenoptera</taxon>
        <taxon>Apocrita</taxon>
        <taxon>Aculeata</taxon>
        <taxon>Apoidea</taxon>
        <taxon>Anthophila</taxon>
        <taxon>Apidae</taxon>
        <taxon>Habropoda</taxon>
    </lineage>
</organism>
<gene>
    <name evidence="1" type="ORF">WH47_05028</name>
</gene>
<evidence type="ECO:0000313" key="2">
    <source>
        <dbReference type="Proteomes" id="UP000053825"/>
    </source>
</evidence>
<protein>
    <submittedName>
        <fullName evidence="1">Uncharacterized protein</fullName>
    </submittedName>
</protein>
<sequence>MEGPSRDLSREELGDIDFTGRWKKNDDFFVCFEISCFSSKECFREKMESSNQ</sequence>
<evidence type="ECO:0000313" key="1">
    <source>
        <dbReference type="EMBL" id="KOC71042.1"/>
    </source>
</evidence>
<name>A0A0L7RJ93_9HYME</name>